<gene>
    <name evidence="1" type="ORF">Bpfe_018223</name>
</gene>
<evidence type="ECO:0000313" key="2">
    <source>
        <dbReference type="Proteomes" id="UP001233172"/>
    </source>
</evidence>
<reference evidence="1" key="2">
    <citation type="submission" date="2023-04" db="EMBL/GenBank/DDBJ databases">
        <authorList>
            <person name="Bu L."/>
            <person name="Lu L."/>
            <person name="Laidemitt M.R."/>
            <person name="Zhang S.M."/>
            <person name="Mutuku M."/>
            <person name="Mkoji G."/>
            <person name="Steinauer M."/>
            <person name="Loker E.S."/>
        </authorList>
    </citation>
    <scope>NUCLEOTIDE SEQUENCE</scope>
    <source>
        <strain evidence="1">KasaAsao</strain>
        <tissue evidence="1">Whole Snail</tissue>
    </source>
</reference>
<accession>A0AAD8BD45</accession>
<reference evidence="1" key="1">
    <citation type="journal article" date="2023" name="PLoS Negl. Trop. Dis.">
        <title>A genome sequence for Biomphalaria pfeifferi, the major vector snail for the human-infecting parasite Schistosoma mansoni.</title>
        <authorList>
            <person name="Bu L."/>
            <person name="Lu L."/>
            <person name="Laidemitt M.R."/>
            <person name="Zhang S.M."/>
            <person name="Mutuku M."/>
            <person name="Mkoji G."/>
            <person name="Steinauer M."/>
            <person name="Loker E.S."/>
        </authorList>
    </citation>
    <scope>NUCLEOTIDE SEQUENCE</scope>
    <source>
        <strain evidence="1">KasaAsao</strain>
    </source>
</reference>
<keyword evidence="2" id="KW-1185">Reference proteome</keyword>
<feature type="non-terminal residue" evidence="1">
    <location>
        <position position="57"/>
    </location>
</feature>
<sequence length="57" mass="6623">MGRVELKLIRDMGRVVEKLIRDMGRVVDKLIGDIGRWNINVSQTWGDGRETYQGYVE</sequence>
<dbReference type="EMBL" id="JASAOG010000095">
    <property type="protein sequence ID" value="KAK0052393.1"/>
    <property type="molecule type" value="Genomic_DNA"/>
</dbReference>
<dbReference type="Proteomes" id="UP001233172">
    <property type="component" value="Unassembled WGS sequence"/>
</dbReference>
<proteinExistence type="predicted"/>
<name>A0AAD8BD45_BIOPF</name>
<comment type="caution">
    <text evidence="1">The sequence shown here is derived from an EMBL/GenBank/DDBJ whole genome shotgun (WGS) entry which is preliminary data.</text>
</comment>
<evidence type="ECO:0000313" key="1">
    <source>
        <dbReference type="EMBL" id="KAK0052393.1"/>
    </source>
</evidence>
<organism evidence="1 2">
    <name type="scientific">Biomphalaria pfeifferi</name>
    <name type="common">Bloodfluke planorb</name>
    <name type="synonym">Freshwater snail</name>
    <dbReference type="NCBI Taxonomy" id="112525"/>
    <lineage>
        <taxon>Eukaryota</taxon>
        <taxon>Metazoa</taxon>
        <taxon>Spiralia</taxon>
        <taxon>Lophotrochozoa</taxon>
        <taxon>Mollusca</taxon>
        <taxon>Gastropoda</taxon>
        <taxon>Heterobranchia</taxon>
        <taxon>Euthyneura</taxon>
        <taxon>Panpulmonata</taxon>
        <taxon>Hygrophila</taxon>
        <taxon>Lymnaeoidea</taxon>
        <taxon>Planorbidae</taxon>
        <taxon>Biomphalaria</taxon>
    </lineage>
</organism>
<protein>
    <submittedName>
        <fullName evidence="1">Uncharacterized protein</fullName>
    </submittedName>
</protein>
<dbReference type="AlphaFoldDB" id="A0AAD8BD45"/>